<dbReference type="Proteomes" id="UP001292094">
    <property type="component" value="Unassembled WGS sequence"/>
</dbReference>
<dbReference type="SUPFAM" id="SSF47781">
    <property type="entry name" value="RuvA domain 2-like"/>
    <property type="match status" value="1"/>
</dbReference>
<sequence length="360" mass="40922">MLSLLGNRVVLRIFKNAAYCTSVKSNDAFKVRKAQYDLSTYTFPYTTDEQTHILTRVNQITADELSRLKLTKRVIQRIVRSKTKVGNYRELPELLNIDGLGVRDVESLCDALLYTVCQQQESHNEPELLRSSILKKRLIKPRLNSEALQRVETVVGLNVTAGFLGWANIHRSGVIQNLDTVPLLTSGSRYDLPRIYDRVMEVGEGIPKADVYVWEEGNSTGHLIKAPHSTLIIALQLAQIRGMLTVLLESRCEVEKHNDRNTKNTNLIFMKDFLVPRLFKLQRGEERQSPLSLSDKLMEGRDDVLPWLEALEVDGETQHRYFDMETHTRRYAASAVLVALAFQQVIIAENVGTFKLLVGS</sequence>
<dbReference type="EMBL" id="JAWZYT010000143">
    <property type="protein sequence ID" value="KAK4327538.1"/>
    <property type="molecule type" value="Genomic_DNA"/>
</dbReference>
<evidence type="ECO:0008006" key="3">
    <source>
        <dbReference type="Google" id="ProtNLM"/>
    </source>
</evidence>
<dbReference type="InterPro" id="IPR010994">
    <property type="entry name" value="RuvA_2-like"/>
</dbReference>
<comment type="caution">
    <text evidence="1">The sequence shown here is derived from an EMBL/GenBank/DDBJ whole genome shotgun (WGS) entry which is preliminary data.</text>
</comment>
<dbReference type="PANTHER" id="PTHR21053">
    <property type="entry name" value="TRANSCRIPTION ELONGATION FACTOR, MITOCHONDRIAL"/>
    <property type="match status" value="1"/>
</dbReference>
<gene>
    <name evidence="1" type="ORF">Pmani_002019</name>
</gene>
<dbReference type="AlphaFoldDB" id="A0AAE1QL77"/>
<evidence type="ECO:0000313" key="2">
    <source>
        <dbReference type="Proteomes" id="UP001292094"/>
    </source>
</evidence>
<keyword evidence="2" id="KW-1185">Reference proteome</keyword>
<dbReference type="GO" id="GO:0042645">
    <property type="term" value="C:mitochondrial nucleoid"/>
    <property type="evidence" value="ECO:0007669"/>
    <property type="project" value="TreeGrafter"/>
</dbReference>
<dbReference type="GO" id="GO:0006392">
    <property type="term" value="P:transcription elongation by mitochondrial RNA polymerase"/>
    <property type="evidence" value="ECO:0007669"/>
    <property type="project" value="InterPro"/>
</dbReference>
<organism evidence="1 2">
    <name type="scientific">Petrolisthes manimaculis</name>
    <dbReference type="NCBI Taxonomy" id="1843537"/>
    <lineage>
        <taxon>Eukaryota</taxon>
        <taxon>Metazoa</taxon>
        <taxon>Ecdysozoa</taxon>
        <taxon>Arthropoda</taxon>
        <taxon>Crustacea</taxon>
        <taxon>Multicrustacea</taxon>
        <taxon>Malacostraca</taxon>
        <taxon>Eumalacostraca</taxon>
        <taxon>Eucarida</taxon>
        <taxon>Decapoda</taxon>
        <taxon>Pleocyemata</taxon>
        <taxon>Anomura</taxon>
        <taxon>Galatheoidea</taxon>
        <taxon>Porcellanidae</taxon>
        <taxon>Petrolisthes</taxon>
    </lineage>
</organism>
<accession>A0AAE1QL77</accession>
<dbReference type="InterPro" id="IPR039150">
    <property type="entry name" value="TEFM"/>
</dbReference>
<evidence type="ECO:0000313" key="1">
    <source>
        <dbReference type="EMBL" id="KAK4327538.1"/>
    </source>
</evidence>
<proteinExistence type="predicted"/>
<protein>
    <recommendedName>
        <fullName evidence="3">Transcription elongation factor, mitochondrial</fullName>
    </recommendedName>
</protein>
<reference evidence="1" key="1">
    <citation type="submission" date="2023-11" db="EMBL/GenBank/DDBJ databases">
        <title>Genome assemblies of two species of porcelain crab, Petrolisthes cinctipes and Petrolisthes manimaculis (Anomura: Porcellanidae).</title>
        <authorList>
            <person name="Angst P."/>
        </authorList>
    </citation>
    <scope>NUCLEOTIDE SEQUENCE</scope>
    <source>
        <strain evidence="1">PB745_02</strain>
        <tissue evidence="1">Gill</tissue>
    </source>
</reference>
<name>A0AAE1QL77_9EUCA</name>
<dbReference type="PANTHER" id="PTHR21053:SF2">
    <property type="entry name" value="TRANSCRIPTION ELONGATION FACTOR, MITOCHONDRIAL"/>
    <property type="match status" value="1"/>
</dbReference>
<dbReference type="GO" id="GO:0030337">
    <property type="term" value="F:DNA polymerase processivity factor activity"/>
    <property type="evidence" value="ECO:0007669"/>
    <property type="project" value="TreeGrafter"/>
</dbReference>